<comment type="similarity">
    <text evidence="2">Belongs to the class-I pyridoxal-phosphate-dependent aminotransferase family.</text>
</comment>
<keyword evidence="11" id="KW-1185">Reference proteome</keyword>
<dbReference type="PANTHER" id="PTHR46383">
    <property type="entry name" value="ASPARTATE AMINOTRANSFERASE"/>
    <property type="match status" value="1"/>
</dbReference>
<dbReference type="GO" id="GO:0004069">
    <property type="term" value="F:L-aspartate:2-oxoglutarate aminotransferase activity"/>
    <property type="evidence" value="ECO:0007669"/>
    <property type="project" value="UniProtKB-EC"/>
</dbReference>
<keyword evidence="5" id="KW-0808">Transferase</keyword>
<reference evidence="10 11" key="1">
    <citation type="submission" date="2024-02" db="EMBL/GenBank/DDBJ databases">
        <title>Genome analysis and characterization of Microbaculum marinisediminis sp. nov., isolated from marine sediment.</title>
        <authorList>
            <person name="Du Z.-J."/>
            <person name="Ye Y.-Q."/>
            <person name="Zhang Z.-R."/>
            <person name="Yuan S.-M."/>
            <person name="Zhang X.-Y."/>
        </authorList>
    </citation>
    <scope>NUCLEOTIDE SEQUENCE [LARGE SCALE GENOMIC DNA]</scope>
    <source>
        <strain evidence="10 11">SDUM1044001</strain>
    </source>
</reference>
<name>A0AAW9RX78_9HYPH</name>
<dbReference type="AlphaFoldDB" id="A0AAW9RX78"/>
<evidence type="ECO:0000256" key="4">
    <source>
        <dbReference type="ARBA" id="ARBA00022576"/>
    </source>
</evidence>
<feature type="domain" description="Aminotransferase class I/classII large" evidence="9">
    <location>
        <begin position="46"/>
        <end position="393"/>
    </location>
</feature>
<keyword evidence="6" id="KW-0663">Pyridoxal phosphate</keyword>
<evidence type="ECO:0000256" key="6">
    <source>
        <dbReference type="ARBA" id="ARBA00022898"/>
    </source>
</evidence>
<feature type="region of interest" description="Disordered" evidence="8">
    <location>
        <begin position="1"/>
        <end position="20"/>
    </location>
</feature>
<dbReference type="Pfam" id="PF00155">
    <property type="entry name" value="Aminotran_1_2"/>
    <property type="match status" value="1"/>
</dbReference>
<evidence type="ECO:0000313" key="10">
    <source>
        <dbReference type="EMBL" id="MEJ8573478.1"/>
    </source>
</evidence>
<comment type="caution">
    <text evidence="10">The sequence shown here is derived from an EMBL/GenBank/DDBJ whole genome shotgun (WGS) entry which is preliminary data.</text>
</comment>
<dbReference type="InterPro" id="IPR050596">
    <property type="entry name" value="AspAT/PAT-like"/>
</dbReference>
<evidence type="ECO:0000313" key="11">
    <source>
        <dbReference type="Proteomes" id="UP001378188"/>
    </source>
</evidence>
<evidence type="ECO:0000256" key="1">
    <source>
        <dbReference type="ARBA" id="ARBA00001933"/>
    </source>
</evidence>
<evidence type="ECO:0000256" key="2">
    <source>
        <dbReference type="ARBA" id="ARBA00007441"/>
    </source>
</evidence>
<dbReference type="Gene3D" id="3.40.640.10">
    <property type="entry name" value="Type I PLP-dependent aspartate aminotransferase-like (Major domain)"/>
    <property type="match status" value="1"/>
</dbReference>
<evidence type="ECO:0000256" key="3">
    <source>
        <dbReference type="ARBA" id="ARBA00012753"/>
    </source>
</evidence>
<dbReference type="EMBL" id="JAZHOF010000007">
    <property type="protein sequence ID" value="MEJ8573478.1"/>
    <property type="molecule type" value="Genomic_DNA"/>
</dbReference>
<proteinExistence type="inferred from homology"/>
<protein>
    <recommendedName>
        <fullName evidence="3">aspartate transaminase</fullName>
        <ecNumber evidence="3">2.6.1.1</ecNumber>
    </recommendedName>
</protein>
<dbReference type="Proteomes" id="UP001378188">
    <property type="component" value="Unassembled WGS sequence"/>
</dbReference>
<dbReference type="PANTHER" id="PTHR46383:SF2">
    <property type="entry name" value="AMINOTRANSFERASE"/>
    <property type="match status" value="1"/>
</dbReference>
<comment type="cofactor">
    <cofactor evidence="1">
        <name>pyridoxal 5'-phosphate</name>
        <dbReference type="ChEBI" id="CHEBI:597326"/>
    </cofactor>
</comment>
<dbReference type="CDD" id="cd00609">
    <property type="entry name" value="AAT_like"/>
    <property type="match status" value="1"/>
</dbReference>
<sequence length="399" mass="43515">MHDKVSGDERILRHGPPMPSRRSDVAPFIAMDVLRDARNLERQGRHILHLEVGQPGAPTPAGVRAAVAEALTGGSIGYTEALGTTPLRERIARHYLETYGVRVAPDRIVVTTGSSAAFVLAFLACFEAGDRIALAAPGYPAYRNILSGLGLETVWLETTEASRWAPTAAMLDDASAVAPLQGMLVASPANPSGTMLEPDAMEALLAGARDRGMWFISDEIYHGLTYGGACDTALQHDDDAIVINSFSKYYCMTGWRIGWMVVPERLVRPVERLAQNIYISPPALSQVAAIAAFDCVDELERNKAVYARNREILAEALPRLGFDRILPMDGAFYAYVDVSRFTNDSLDFAERMLHEAGVATTPGLDFDPDRGSRFLRFSFAGATADIEAAVDRLGDWLKR</sequence>
<dbReference type="RefSeq" id="WP_340331168.1">
    <property type="nucleotide sequence ID" value="NZ_JAZHOF010000007.1"/>
</dbReference>
<dbReference type="GO" id="GO:0006520">
    <property type="term" value="P:amino acid metabolic process"/>
    <property type="evidence" value="ECO:0007669"/>
    <property type="project" value="InterPro"/>
</dbReference>
<dbReference type="InterPro" id="IPR015424">
    <property type="entry name" value="PyrdxlP-dep_Trfase"/>
</dbReference>
<dbReference type="EC" id="2.6.1.1" evidence="3"/>
<dbReference type="InterPro" id="IPR004839">
    <property type="entry name" value="Aminotransferase_I/II_large"/>
</dbReference>
<evidence type="ECO:0000259" key="9">
    <source>
        <dbReference type="Pfam" id="PF00155"/>
    </source>
</evidence>
<evidence type="ECO:0000256" key="7">
    <source>
        <dbReference type="ARBA" id="ARBA00049185"/>
    </source>
</evidence>
<keyword evidence="4 10" id="KW-0032">Aminotransferase</keyword>
<feature type="compositionally biased region" description="Basic and acidic residues" evidence="8">
    <location>
        <begin position="1"/>
        <end position="12"/>
    </location>
</feature>
<organism evidence="10 11">
    <name type="scientific">Microbaculum marinum</name>
    <dbReference type="NCBI Taxonomy" id="1764581"/>
    <lineage>
        <taxon>Bacteria</taxon>
        <taxon>Pseudomonadati</taxon>
        <taxon>Pseudomonadota</taxon>
        <taxon>Alphaproteobacteria</taxon>
        <taxon>Hyphomicrobiales</taxon>
        <taxon>Tepidamorphaceae</taxon>
        <taxon>Microbaculum</taxon>
    </lineage>
</organism>
<accession>A0AAW9RX78</accession>
<dbReference type="SUPFAM" id="SSF53383">
    <property type="entry name" value="PLP-dependent transferases"/>
    <property type="match status" value="1"/>
</dbReference>
<dbReference type="InterPro" id="IPR015421">
    <property type="entry name" value="PyrdxlP-dep_Trfase_major"/>
</dbReference>
<evidence type="ECO:0000256" key="8">
    <source>
        <dbReference type="SAM" id="MobiDB-lite"/>
    </source>
</evidence>
<gene>
    <name evidence="10" type="ORF">V3328_18460</name>
</gene>
<comment type="catalytic activity">
    <reaction evidence="7">
        <text>L-aspartate + 2-oxoglutarate = oxaloacetate + L-glutamate</text>
        <dbReference type="Rhea" id="RHEA:21824"/>
        <dbReference type="ChEBI" id="CHEBI:16452"/>
        <dbReference type="ChEBI" id="CHEBI:16810"/>
        <dbReference type="ChEBI" id="CHEBI:29985"/>
        <dbReference type="ChEBI" id="CHEBI:29991"/>
        <dbReference type="EC" id="2.6.1.1"/>
    </reaction>
</comment>
<dbReference type="GO" id="GO:0030170">
    <property type="term" value="F:pyridoxal phosphate binding"/>
    <property type="evidence" value="ECO:0007669"/>
    <property type="project" value="InterPro"/>
</dbReference>
<evidence type="ECO:0000256" key="5">
    <source>
        <dbReference type="ARBA" id="ARBA00022679"/>
    </source>
</evidence>